<proteinExistence type="predicted"/>
<dbReference type="PANTHER" id="PTHR37766:SF1">
    <property type="entry name" value="OS01G0897100 PROTEIN"/>
    <property type="match status" value="1"/>
</dbReference>
<dbReference type="OrthoDB" id="1927237at2759"/>
<evidence type="ECO:0000256" key="1">
    <source>
        <dbReference type="SAM" id="MobiDB-lite"/>
    </source>
</evidence>
<evidence type="ECO:0000313" key="2">
    <source>
        <dbReference type="Proteomes" id="UP001652660"/>
    </source>
</evidence>
<dbReference type="RefSeq" id="XP_027122980.2">
    <property type="nucleotide sequence ID" value="XM_027267179.2"/>
</dbReference>
<feature type="region of interest" description="Disordered" evidence="1">
    <location>
        <begin position="421"/>
        <end position="448"/>
    </location>
</feature>
<sequence>MMIQLFLSASNWSNDGNDELFEKRKELLRELESVLWLLMTSGGRSEVRLWLCNTIAGISSISPHHQRELFVRLLTAHTAKRRLAAQFLQLLFEKEPKKAGRIIAKKSSMLENFFRGNPRRILQWFSNFSGGTGLGHRKGAKALSHYAFVHRDVCWEELEWKGKHGQSPAVVATKPHYFLDLDVQRTVENFLEYVPEFWSSSEFAESLKDGEILKIDKKFFVNMFVNLMYKEDMKELWGIIDEFLIKEPFSSLCHHLLIILEEQELSYFMDLISKFLKSRSEVVEYDSPSFWLEVILSKCSITSIDQLLLLNAITSQARQLLRLVREEGNLDEKEKVKNIVSQVCSSSSRADSLAPIMDEWSKKKNLESIRWLGLQSWAIFFRLSEEFRTSESWESLFSSNGIGFRKSDKYRLLEDDEYSEESESDWDDGPSGKVKHKKKGRHIKKRRRKHKLEESYGERLIDLDVSDNGLDLQFKAGDWLLSTDQYSTTWSSVDLLEHISKHCFYTWIKFVIT</sequence>
<dbReference type="RefSeq" id="XP_071903625.1">
    <property type="nucleotide sequence ID" value="XM_072047524.1"/>
</dbReference>
<feature type="compositionally biased region" description="Basic residues" evidence="1">
    <location>
        <begin position="433"/>
        <end position="448"/>
    </location>
</feature>
<organism evidence="2 3">
    <name type="scientific">Coffea arabica</name>
    <name type="common">Arabian coffee</name>
    <dbReference type="NCBI Taxonomy" id="13443"/>
    <lineage>
        <taxon>Eukaryota</taxon>
        <taxon>Viridiplantae</taxon>
        <taxon>Streptophyta</taxon>
        <taxon>Embryophyta</taxon>
        <taxon>Tracheophyta</taxon>
        <taxon>Spermatophyta</taxon>
        <taxon>Magnoliopsida</taxon>
        <taxon>eudicotyledons</taxon>
        <taxon>Gunneridae</taxon>
        <taxon>Pentapetalae</taxon>
        <taxon>asterids</taxon>
        <taxon>lamiids</taxon>
        <taxon>Gentianales</taxon>
        <taxon>Rubiaceae</taxon>
        <taxon>Ixoroideae</taxon>
        <taxon>Gardenieae complex</taxon>
        <taxon>Bertiereae - Coffeeae clade</taxon>
        <taxon>Coffeeae</taxon>
        <taxon>Coffea</taxon>
    </lineage>
</organism>
<gene>
    <name evidence="3 4" type="primary">LOC113739827</name>
</gene>
<dbReference type="PANTHER" id="PTHR37766">
    <property type="entry name" value="OS01G0897100 PROTEIN"/>
    <property type="match status" value="1"/>
</dbReference>
<reference evidence="2" key="1">
    <citation type="journal article" date="2025" name="Foods">
        <title>Unveiling the Microbial Signatures of Arabica Coffee Cherries: Insights into Ripeness Specific Diversity, Functional Traits, and Implications for Quality and Safety.</title>
        <authorList>
            <consortium name="RefSeq"/>
            <person name="Tenea G.N."/>
            <person name="Cifuentes V."/>
            <person name="Reyes P."/>
            <person name="Cevallos-Vallejos M."/>
        </authorList>
    </citation>
    <scope>NUCLEOTIDE SEQUENCE [LARGE SCALE GENOMIC DNA]</scope>
</reference>
<protein>
    <submittedName>
        <fullName evidence="3 4">Uncharacterized protein</fullName>
    </submittedName>
</protein>
<evidence type="ECO:0000313" key="3">
    <source>
        <dbReference type="RefSeq" id="XP_027122980.2"/>
    </source>
</evidence>
<name>A0A6P6X5P0_COFAR</name>
<evidence type="ECO:0000313" key="4">
    <source>
        <dbReference type="RefSeq" id="XP_071903625.1"/>
    </source>
</evidence>
<dbReference type="Proteomes" id="UP001652660">
    <property type="component" value="Chromosome 4e"/>
</dbReference>
<dbReference type="GeneID" id="113739827"/>
<reference evidence="3 4" key="2">
    <citation type="submission" date="2025-05" db="UniProtKB">
        <authorList>
            <consortium name="RefSeq"/>
        </authorList>
    </citation>
    <scope>IDENTIFICATION</scope>
    <source>
        <tissue evidence="3 4">Leaves</tissue>
    </source>
</reference>
<accession>A0A6P6X5P0</accession>
<keyword evidence="2" id="KW-1185">Reference proteome</keyword>